<evidence type="ECO:0000313" key="1">
    <source>
        <dbReference type="EMBL" id="CRZ05596.1"/>
    </source>
</evidence>
<dbReference type="EMBL" id="HACM01005156">
    <property type="protein sequence ID" value="CRZ05598.1"/>
    <property type="molecule type" value="Transcribed_RNA"/>
</dbReference>
<name>A0A0H5QVH2_9EUKA</name>
<accession>A0A0H5QVH2</accession>
<dbReference type="EMBL" id="HACM01005155">
    <property type="protein sequence ID" value="CRZ05597.1"/>
    <property type="molecule type" value="Transcribed_RNA"/>
</dbReference>
<dbReference type="EMBL" id="HACM01005157">
    <property type="protein sequence ID" value="CRZ05599.1"/>
    <property type="molecule type" value="Transcribed_RNA"/>
</dbReference>
<dbReference type="EMBL" id="HACM01005154">
    <property type="protein sequence ID" value="CRZ05596.1"/>
    <property type="molecule type" value="Transcribed_RNA"/>
</dbReference>
<reference evidence="1" key="1">
    <citation type="submission" date="2015-04" db="EMBL/GenBank/DDBJ databases">
        <title>The genome sequence of the plant pathogenic Rhizarian Plasmodiophora brassicae reveals insights in its biotrophic life cycle and the origin of chitin synthesis.</title>
        <authorList>
            <person name="Schwelm A."/>
            <person name="Fogelqvist J."/>
            <person name="Knaust A."/>
            <person name="Julke S."/>
            <person name="Lilja T."/>
            <person name="Dhandapani V."/>
            <person name="Bonilla-Rosso G."/>
            <person name="Karlsson M."/>
            <person name="Shevchenko A."/>
            <person name="Choi S.R."/>
            <person name="Kim H.G."/>
            <person name="Park J.Y."/>
            <person name="Lim Y.P."/>
            <person name="Ludwig-Muller J."/>
            <person name="Dixelius C."/>
        </authorList>
    </citation>
    <scope>NUCLEOTIDE SEQUENCE</scope>
    <source>
        <tissue evidence="1">Potato root galls</tissue>
    </source>
</reference>
<protein>
    <submittedName>
        <fullName evidence="1">Uncharacterized protein</fullName>
    </submittedName>
</protein>
<organism evidence="1">
    <name type="scientific">Spongospora subterranea</name>
    <dbReference type="NCBI Taxonomy" id="70186"/>
    <lineage>
        <taxon>Eukaryota</taxon>
        <taxon>Sar</taxon>
        <taxon>Rhizaria</taxon>
        <taxon>Endomyxa</taxon>
        <taxon>Phytomyxea</taxon>
        <taxon>Plasmodiophorida</taxon>
        <taxon>Plasmodiophoridae</taxon>
        <taxon>Spongospora</taxon>
    </lineage>
</organism>
<proteinExistence type="predicted"/>
<sequence>MVNAGKTKLCILCGCNPVIPQRILVLEKMSLQLQSSLQMLMGNPLQTVVWLVPRKEAGQGMVNLKIKKEEKKNEDPSQAEFCIWLTVGSIRLIMMMVGFQSCTAR</sequence>
<dbReference type="AlphaFoldDB" id="A0A0H5QVH2"/>